<proteinExistence type="predicted"/>
<dbReference type="EMBL" id="MU273501">
    <property type="protein sequence ID" value="KAI0034424.1"/>
    <property type="molecule type" value="Genomic_DNA"/>
</dbReference>
<keyword evidence="2" id="KW-1185">Reference proteome</keyword>
<evidence type="ECO:0000313" key="2">
    <source>
        <dbReference type="Proteomes" id="UP000814128"/>
    </source>
</evidence>
<accession>A0ACB8QRJ9</accession>
<sequence length="178" mass="20091">MNTITIDIVLDRLNTREVLRALLHSILFHRLFGTIKPQTFEILDVTMPGVSDPEMERLVEDKVAAFWKAMENGANKRGSITVTLSGKQQRKTWIGYTYEEEVPWEQWVINVEIRQPKTEPERSKFNQNLAATLTKSLTTMLTHTASEKGRAAVPPITNQDVSPFPLNISVTVGDVEVG</sequence>
<organism evidence="1 2">
    <name type="scientific">Vararia minispora EC-137</name>
    <dbReference type="NCBI Taxonomy" id="1314806"/>
    <lineage>
        <taxon>Eukaryota</taxon>
        <taxon>Fungi</taxon>
        <taxon>Dikarya</taxon>
        <taxon>Basidiomycota</taxon>
        <taxon>Agaricomycotina</taxon>
        <taxon>Agaricomycetes</taxon>
        <taxon>Russulales</taxon>
        <taxon>Lachnocladiaceae</taxon>
        <taxon>Vararia</taxon>
    </lineage>
</organism>
<comment type="caution">
    <text evidence="1">The sequence shown here is derived from an EMBL/GenBank/DDBJ whole genome shotgun (WGS) entry which is preliminary data.</text>
</comment>
<reference evidence="1" key="1">
    <citation type="submission" date="2021-02" db="EMBL/GenBank/DDBJ databases">
        <authorList>
            <consortium name="DOE Joint Genome Institute"/>
            <person name="Ahrendt S."/>
            <person name="Looney B.P."/>
            <person name="Miyauchi S."/>
            <person name="Morin E."/>
            <person name="Drula E."/>
            <person name="Courty P.E."/>
            <person name="Chicoki N."/>
            <person name="Fauchery L."/>
            <person name="Kohler A."/>
            <person name="Kuo A."/>
            <person name="Labutti K."/>
            <person name="Pangilinan J."/>
            <person name="Lipzen A."/>
            <person name="Riley R."/>
            <person name="Andreopoulos W."/>
            <person name="He G."/>
            <person name="Johnson J."/>
            <person name="Barry K.W."/>
            <person name="Grigoriev I.V."/>
            <person name="Nagy L."/>
            <person name="Hibbett D."/>
            <person name="Henrissat B."/>
            <person name="Matheny P.B."/>
            <person name="Labbe J."/>
            <person name="Martin F."/>
        </authorList>
    </citation>
    <scope>NUCLEOTIDE SEQUENCE</scope>
    <source>
        <strain evidence="1">EC-137</strain>
    </source>
</reference>
<evidence type="ECO:0000313" key="1">
    <source>
        <dbReference type="EMBL" id="KAI0034424.1"/>
    </source>
</evidence>
<dbReference type="Proteomes" id="UP000814128">
    <property type="component" value="Unassembled WGS sequence"/>
</dbReference>
<name>A0ACB8QRJ9_9AGAM</name>
<protein>
    <submittedName>
        <fullName evidence="1">Autophagy-related protein</fullName>
    </submittedName>
</protein>
<reference evidence="1" key="2">
    <citation type="journal article" date="2022" name="New Phytol.">
        <title>Evolutionary transition to the ectomycorrhizal habit in the genomes of a hyperdiverse lineage of mushroom-forming fungi.</title>
        <authorList>
            <person name="Looney B."/>
            <person name="Miyauchi S."/>
            <person name="Morin E."/>
            <person name="Drula E."/>
            <person name="Courty P.E."/>
            <person name="Kohler A."/>
            <person name="Kuo A."/>
            <person name="LaButti K."/>
            <person name="Pangilinan J."/>
            <person name="Lipzen A."/>
            <person name="Riley R."/>
            <person name="Andreopoulos W."/>
            <person name="He G."/>
            <person name="Johnson J."/>
            <person name="Nolan M."/>
            <person name="Tritt A."/>
            <person name="Barry K.W."/>
            <person name="Grigoriev I.V."/>
            <person name="Nagy L.G."/>
            <person name="Hibbett D."/>
            <person name="Henrissat B."/>
            <person name="Matheny P.B."/>
            <person name="Labbe J."/>
            <person name="Martin F.M."/>
        </authorList>
    </citation>
    <scope>NUCLEOTIDE SEQUENCE</scope>
    <source>
        <strain evidence="1">EC-137</strain>
    </source>
</reference>
<gene>
    <name evidence="1" type="ORF">K488DRAFT_84042</name>
</gene>